<dbReference type="EMBL" id="JAVBZS010000062">
    <property type="protein sequence ID" value="MDP8590876.1"/>
    <property type="molecule type" value="Genomic_DNA"/>
</dbReference>
<evidence type="ECO:0000313" key="4">
    <source>
        <dbReference type="Proteomes" id="UP001238215"/>
    </source>
</evidence>
<organism evidence="3 4">
    <name type="scientific">Enterococcus lactis</name>
    <dbReference type="NCBI Taxonomy" id="357441"/>
    <lineage>
        <taxon>Bacteria</taxon>
        <taxon>Bacillati</taxon>
        <taxon>Bacillota</taxon>
        <taxon>Bacilli</taxon>
        <taxon>Lactobacillales</taxon>
        <taxon>Enterococcaceae</taxon>
        <taxon>Enterococcus</taxon>
    </lineage>
</organism>
<comment type="caution">
    <text evidence="3">The sequence shown here is derived from an EMBL/GenBank/DDBJ whole genome shotgun (WGS) entry which is preliminary data.</text>
</comment>
<feature type="coiled-coil region" evidence="1">
    <location>
        <begin position="15"/>
        <end position="49"/>
    </location>
</feature>
<gene>
    <name evidence="3" type="ORF">RAN64_12875</name>
</gene>
<name>A0AAJ1WCY4_9ENTE</name>
<reference evidence="3 4" key="1">
    <citation type="submission" date="2023-08" db="EMBL/GenBank/DDBJ databases">
        <title>Whole genome sequencing of Enterococcus.</title>
        <authorList>
            <person name="Kaptchouang Tchatchouang C.D."/>
            <person name="Ateba C.N."/>
        </authorList>
    </citation>
    <scope>NUCLEOTIDE SEQUENCE [LARGE SCALE GENOMIC DNA]</scope>
    <source>
        <strain evidence="3 4">ENT3_CNKT_NWU</strain>
    </source>
</reference>
<dbReference type="AlphaFoldDB" id="A0AAJ1WCY4"/>
<feature type="coiled-coil region" evidence="1">
    <location>
        <begin position="87"/>
        <end position="132"/>
    </location>
</feature>
<evidence type="ECO:0000256" key="2">
    <source>
        <dbReference type="SAM" id="MobiDB-lite"/>
    </source>
</evidence>
<evidence type="ECO:0000313" key="3">
    <source>
        <dbReference type="EMBL" id="MDP8590876.1"/>
    </source>
</evidence>
<feature type="region of interest" description="Disordered" evidence="2">
    <location>
        <begin position="184"/>
        <end position="203"/>
    </location>
</feature>
<keyword evidence="4" id="KW-1185">Reference proteome</keyword>
<accession>A0AAJ1WCY4</accession>
<dbReference type="RefSeq" id="WP_306402112.1">
    <property type="nucleotide sequence ID" value="NZ_JAVBZS010000062.1"/>
</dbReference>
<protein>
    <submittedName>
        <fullName evidence="3">Uncharacterized protein</fullName>
    </submittedName>
</protein>
<sequence length="203" mass="23164">MKTLNEIETSLTSYKETSAAAIKECKNNIQKAEQSIKKAQADLMAAEAEVNADNYNKAKNDLWTAQHSKELYLKQLDKLKREPLIGKAEYNGLLAEITKAADTLQEEQYDRAAALIAELRKIAEESAQTQQQANTLMHTLQREVYKEPAGMIQLENGNKTWSSDKEYKNQETVHTFYNSKVKGSNLEKRSGYNPEQQKNRFWG</sequence>
<dbReference type="Proteomes" id="UP001238215">
    <property type="component" value="Unassembled WGS sequence"/>
</dbReference>
<keyword evidence="1" id="KW-0175">Coiled coil</keyword>
<proteinExistence type="predicted"/>
<evidence type="ECO:0000256" key="1">
    <source>
        <dbReference type="SAM" id="Coils"/>
    </source>
</evidence>